<dbReference type="SUPFAM" id="SSF56104">
    <property type="entry name" value="SAICAR synthase-like"/>
    <property type="match status" value="1"/>
</dbReference>
<dbReference type="GO" id="GO:0016308">
    <property type="term" value="F:1-phosphatidylinositol-4-phosphate 5-kinase activity"/>
    <property type="evidence" value="ECO:0007669"/>
    <property type="project" value="UniProtKB-EC"/>
</dbReference>
<evidence type="ECO:0000256" key="2">
    <source>
        <dbReference type="PROSITE-ProRule" id="PRU00781"/>
    </source>
</evidence>
<dbReference type="Proteomes" id="UP000485058">
    <property type="component" value="Unassembled WGS sequence"/>
</dbReference>
<comment type="caution">
    <text evidence="5">The sequence shown here is derived from an EMBL/GenBank/DDBJ whole genome shotgun (WGS) entry which is preliminary data.</text>
</comment>
<protein>
    <recommendedName>
        <fullName evidence="1">1-phosphatidylinositol-4-phosphate 5-kinase</fullName>
        <ecNumber evidence="1">2.7.1.68</ecNumber>
    </recommendedName>
</protein>
<feature type="non-terminal residue" evidence="5">
    <location>
        <position position="1"/>
    </location>
</feature>
<dbReference type="InterPro" id="IPR002498">
    <property type="entry name" value="PInositol-4-P-4/5-kinase_core"/>
</dbReference>
<dbReference type="EMBL" id="BLLF01000484">
    <property type="protein sequence ID" value="GFH12268.1"/>
    <property type="molecule type" value="Genomic_DNA"/>
</dbReference>
<organism evidence="5 6">
    <name type="scientific">Haematococcus lacustris</name>
    <name type="common">Green alga</name>
    <name type="synonym">Haematococcus pluvialis</name>
    <dbReference type="NCBI Taxonomy" id="44745"/>
    <lineage>
        <taxon>Eukaryota</taxon>
        <taxon>Viridiplantae</taxon>
        <taxon>Chlorophyta</taxon>
        <taxon>core chlorophytes</taxon>
        <taxon>Chlorophyceae</taxon>
        <taxon>CS clade</taxon>
        <taxon>Chlamydomonadales</taxon>
        <taxon>Haematococcaceae</taxon>
        <taxon>Haematococcus</taxon>
    </lineage>
</organism>
<dbReference type="InterPro" id="IPR027484">
    <property type="entry name" value="PInositol-4-P-5-kinase_N"/>
</dbReference>
<dbReference type="AlphaFoldDB" id="A0A699YXM3"/>
<dbReference type="SMART" id="SM00330">
    <property type="entry name" value="PIPKc"/>
    <property type="match status" value="1"/>
</dbReference>
<keyword evidence="2" id="KW-0808">Transferase</keyword>
<sequence length="579" mass="63342">MAYGTRALGNDGPSLASESVTSGLMAQGQGLELQRMKSGALAGEGAGNDKKVVYIRRFRDGVLVHEDKLSKEEMKQIFKDVRTKPKKSVPRTVKRTVKRAIGLGKKLQEKQGQLIYKGMPGYDLMVRLQLGIRYAIGQMQQEQQHLLLGLQPGQGVPQLTAAVKVQPSDFTAKSKVFFPASGSATTPAHASSDFKWKAYSPKVFHNLRLMWGVGSAEFMLSLAGSQALRQLNSPGKSGCLFFLSDDEQYIIKTMRKSEIKTLMAMLPEYYHHMERSKESLVTRFYGVYGVKQVHGRTVRFVVMSNIFATGLLIHKKFDLKGSTFERTAGGADPGDAKSVFKDLDLDLAIQLPKALHEKMCGQLQADSQFLEAVGVMDYSLLLGVHFCARADAQSLGGGLEGEAQPQALRRVLGGRGMSAEDAEGDLATMQESIAMAAAVQYKQSLPALAENHASDEDQVSYSYGLAPGRGSVQHTVQSWLPQQPLSPSHQRPGQQGEGEGLQGPAGAPVQHTERAPRNFDIYNNQEEVAQQLAAVETRMKAKGFDEQRIQDILGLAKLKILGEKLKKSKGPAGRGRHMQ</sequence>
<dbReference type="PANTHER" id="PTHR23086">
    <property type="entry name" value="PHOSPHATIDYLINOSITOL-4-PHOSPHATE 5-KINASE"/>
    <property type="match status" value="1"/>
</dbReference>
<feature type="domain" description="PIPK" evidence="4">
    <location>
        <begin position="135"/>
        <end position="579"/>
    </location>
</feature>
<keyword evidence="2" id="KW-0067">ATP-binding</keyword>
<dbReference type="PROSITE" id="PS51455">
    <property type="entry name" value="PIPK"/>
    <property type="match status" value="1"/>
</dbReference>
<reference evidence="5 6" key="1">
    <citation type="submission" date="2020-02" db="EMBL/GenBank/DDBJ databases">
        <title>Draft genome sequence of Haematococcus lacustris strain NIES-144.</title>
        <authorList>
            <person name="Morimoto D."/>
            <person name="Nakagawa S."/>
            <person name="Yoshida T."/>
            <person name="Sawayama S."/>
        </authorList>
    </citation>
    <scope>NUCLEOTIDE SEQUENCE [LARGE SCALE GENOMIC DNA]</scope>
    <source>
        <strain evidence="5 6">NIES-144</strain>
    </source>
</reference>
<keyword evidence="2" id="KW-0418">Kinase</keyword>
<dbReference type="Gene3D" id="3.30.810.10">
    <property type="entry name" value="2-Layer Sandwich"/>
    <property type="match status" value="1"/>
</dbReference>
<evidence type="ECO:0000259" key="4">
    <source>
        <dbReference type="PROSITE" id="PS51455"/>
    </source>
</evidence>
<feature type="compositionally biased region" description="Polar residues" evidence="3">
    <location>
        <begin position="482"/>
        <end position="491"/>
    </location>
</feature>
<dbReference type="InterPro" id="IPR027483">
    <property type="entry name" value="PInositol-4-P-4/5-kinase_C_sf"/>
</dbReference>
<gene>
    <name evidence="5" type="ORF">HaLaN_07918</name>
</gene>
<keyword evidence="6" id="KW-1185">Reference proteome</keyword>
<evidence type="ECO:0000256" key="3">
    <source>
        <dbReference type="SAM" id="MobiDB-lite"/>
    </source>
</evidence>
<dbReference type="GO" id="GO:0005524">
    <property type="term" value="F:ATP binding"/>
    <property type="evidence" value="ECO:0007669"/>
    <property type="project" value="UniProtKB-UniRule"/>
</dbReference>
<evidence type="ECO:0000313" key="5">
    <source>
        <dbReference type="EMBL" id="GFH12268.1"/>
    </source>
</evidence>
<dbReference type="Gene3D" id="3.30.800.10">
    <property type="entry name" value="Phosphatidylinositol Phosphate Kinase II Beta"/>
    <property type="match status" value="1"/>
</dbReference>
<dbReference type="GO" id="GO:0005886">
    <property type="term" value="C:plasma membrane"/>
    <property type="evidence" value="ECO:0007669"/>
    <property type="project" value="TreeGrafter"/>
</dbReference>
<dbReference type="GO" id="GO:0046854">
    <property type="term" value="P:phosphatidylinositol phosphate biosynthetic process"/>
    <property type="evidence" value="ECO:0007669"/>
    <property type="project" value="TreeGrafter"/>
</dbReference>
<dbReference type="Pfam" id="PF01504">
    <property type="entry name" value="PIP5K"/>
    <property type="match status" value="1"/>
</dbReference>
<accession>A0A699YXM3</accession>
<feature type="region of interest" description="Disordered" evidence="3">
    <location>
        <begin position="1"/>
        <end position="21"/>
    </location>
</feature>
<dbReference type="EC" id="2.7.1.68" evidence="1"/>
<name>A0A699YXM3_HAELA</name>
<feature type="region of interest" description="Disordered" evidence="3">
    <location>
        <begin position="482"/>
        <end position="511"/>
    </location>
</feature>
<feature type="non-terminal residue" evidence="5">
    <location>
        <position position="579"/>
    </location>
</feature>
<evidence type="ECO:0000313" key="6">
    <source>
        <dbReference type="Proteomes" id="UP000485058"/>
    </source>
</evidence>
<keyword evidence="2" id="KW-0547">Nucleotide-binding</keyword>
<evidence type="ECO:0000256" key="1">
    <source>
        <dbReference type="ARBA" id="ARBA00012172"/>
    </source>
</evidence>
<dbReference type="PANTHER" id="PTHR23086:SF8">
    <property type="entry name" value="PHOSPHATIDYLINOSITOL 5-PHOSPHATE 4-KINASE, ISOFORM A"/>
    <property type="match status" value="1"/>
</dbReference>
<dbReference type="InterPro" id="IPR023610">
    <property type="entry name" value="PInositol-4/5-P-5/4-kinase"/>
</dbReference>
<proteinExistence type="predicted"/>